<feature type="domain" description="Ig-like" evidence="7">
    <location>
        <begin position="535"/>
        <end position="624"/>
    </location>
</feature>
<dbReference type="GO" id="GO:0005886">
    <property type="term" value="C:plasma membrane"/>
    <property type="evidence" value="ECO:0007669"/>
    <property type="project" value="UniProtKB-SubCell"/>
</dbReference>
<dbReference type="PROSITE" id="PS50835">
    <property type="entry name" value="IG_LIKE"/>
    <property type="match status" value="3"/>
</dbReference>
<reference evidence="8" key="2">
    <citation type="submission" date="2025-09" db="UniProtKB">
        <authorList>
            <consortium name="Ensembl"/>
        </authorList>
    </citation>
    <scope>IDENTIFICATION</scope>
</reference>
<dbReference type="Pfam" id="PF13855">
    <property type="entry name" value="LRR_8"/>
    <property type="match status" value="3"/>
</dbReference>
<dbReference type="Ensembl" id="ENSSTUT00000104650.1">
    <property type="protein sequence ID" value="ENSSTUP00000097454.1"/>
    <property type="gene ID" value="ENSSTUG00000043589.1"/>
</dbReference>
<feature type="domain" description="Ig-like" evidence="7">
    <location>
        <begin position="629"/>
        <end position="715"/>
    </location>
</feature>
<keyword evidence="5" id="KW-0325">Glycoprotein</keyword>
<dbReference type="SUPFAM" id="SSF48726">
    <property type="entry name" value="Immunoglobulin"/>
    <property type="match status" value="3"/>
</dbReference>
<keyword evidence="6" id="KW-0812">Transmembrane</keyword>
<organism evidence="8 9">
    <name type="scientific">Salmo trutta</name>
    <name type="common">Brown trout</name>
    <dbReference type="NCBI Taxonomy" id="8032"/>
    <lineage>
        <taxon>Eukaryota</taxon>
        <taxon>Metazoa</taxon>
        <taxon>Chordata</taxon>
        <taxon>Craniata</taxon>
        <taxon>Vertebrata</taxon>
        <taxon>Euteleostomi</taxon>
        <taxon>Actinopterygii</taxon>
        <taxon>Neopterygii</taxon>
        <taxon>Teleostei</taxon>
        <taxon>Protacanthopterygii</taxon>
        <taxon>Salmoniformes</taxon>
        <taxon>Salmonidae</taxon>
        <taxon>Salmoninae</taxon>
        <taxon>Salmo</taxon>
    </lineage>
</organism>
<keyword evidence="3" id="KW-0677">Repeat</keyword>
<dbReference type="InterPro" id="IPR001611">
    <property type="entry name" value="Leu-rich_rpt"/>
</dbReference>
<dbReference type="SUPFAM" id="SSF52058">
    <property type="entry name" value="L domain-like"/>
    <property type="match status" value="1"/>
</dbReference>
<name>A0A674DPI7_SALTR</name>
<dbReference type="Proteomes" id="UP000472277">
    <property type="component" value="Chromosome 40"/>
</dbReference>
<dbReference type="SMART" id="SM00369">
    <property type="entry name" value="LRR_TYP"/>
    <property type="match status" value="11"/>
</dbReference>
<dbReference type="SMART" id="SM00082">
    <property type="entry name" value="LRRCT"/>
    <property type="match status" value="1"/>
</dbReference>
<dbReference type="PANTHER" id="PTHR45842:SF16">
    <property type="entry name" value="LEUCINE-RICH REPEATS AND IMMUNOGLOBULIN-LIKE DOMAINS 3"/>
    <property type="match status" value="1"/>
</dbReference>
<sequence>MGALKVLAAASPLNAAMYAVVFFLFSRIELILGYDENTRTCPSPCTCVGDLLDCSRLKRRGIPENLPEWTVQFRSICVFRANNRITKISLEQLRPLQRLETLDLSNNSIVDIKADSFPALPLKNLIMNNNRVSTLETGCFVNLSSTLQILRLNRNRLSTIPAKIFQLPNLQHLELNRNRVRRVEGLTFHGLHALRSLKIQRNGISRLMDGAFWGLSNMEVLQLDYNNLTEVSKGWLYGLLTLQQLHLGHNAISRIKPDAWEFCQKLSELDISSNHLTRLEESSFVGLSLLDELHIGNNRVSFIADGAFRGLSHLQMLDLQNNEISWTIEDMNGPFSALDKLRKLFLQGNQILDLQINIIIRLSQLHLNTSSLLCDCQLKWFPLWVAEQAFLPYVNASCAHPLMLKGKSVFTVKQEDFVCDDFPKPQITVQPETQSAIKSTNVTFVCSAASSSDSPMTFAWKKDNEVLNDAEIHNQAHLRAQGGGQGRETEVTEYTTTLQLRSVEFTSEGKYQCVISNHFGSSYSTKAKLTVNMLPSFTKMPMDLSIRAGATARLECAAVGHPSPQIAWQKDGGTDFPAARERRMHVMPEDDVFFIVDVKTEDIGLYSCTAQNTAGAISANATLIVLETPSFLRPLMDRTVAKGETAVLQCIAGGSPSPRLNWTKDDSPLVVTERHFFAAGNQLLIIVDAAEGDAGKYTCEMSNTLGTQRGNVRLAVLPNPNCDVGVGASGGVGSDEDGWTTVGIVIIAVVCCVVGTSLVWVVIIYHTRRRNEDCSVTNTDETNLPADIPSYLSSQGTLADRQDGYVPSESGSGNHQFMASSMSGFYMQSKDMNGLCQLDTGSEADMEAAIDPLLCHYQGPISSLLRRGNMYGEPSEAFTGCCNRYIFF</sequence>
<keyword evidence="2" id="KW-0732">Signal</keyword>
<dbReference type="CDD" id="cd05763">
    <property type="entry name" value="IgI_LRIG1-like"/>
    <property type="match status" value="1"/>
</dbReference>
<dbReference type="Gene3D" id="2.60.40.10">
    <property type="entry name" value="Immunoglobulins"/>
    <property type="match status" value="3"/>
</dbReference>
<evidence type="ECO:0000313" key="9">
    <source>
        <dbReference type="Proteomes" id="UP000472277"/>
    </source>
</evidence>
<dbReference type="InterPro" id="IPR003598">
    <property type="entry name" value="Ig_sub2"/>
</dbReference>
<evidence type="ECO:0000256" key="4">
    <source>
        <dbReference type="ARBA" id="ARBA00023157"/>
    </source>
</evidence>
<dbReference type="InterPro" id="IPR032675">
    <property type="entry name" value="LRR_dom_sf"/>
</dbReference>
<evidence type="ECO:0000256" key="1">
    <source>
        <dbReference type="ARBA" id="ARBA00022614"/>
    </source>
</evidence>
<keyword evidence="6" id="KW-1133">Transmembrane helix</keyword>
<dbReference type="InterPro" id="IPR013098">
    <property type="entry name" value="Ig_I-set"/>
</dbReference>
<dbReference type="Gene3D" id="3.80.10.10">
    <property type="entry name" value="Ribonuclease Inhibitor"/>
    <property type="match status" value="3"/>
</dbReference>
<evidence type="ECO:0000256" key="5">
    <source>
        <dbReference type="ARBA" id="ARBA00023180"/>
    </source>
</evidence>
<keyword evidence="9" id="KW-1185">Reference proteome</keyword>
<evidence type="ECO:0000256" key="2">
    <source>
        <dbReference type="ARBA" id="ARBA00022729"/>
    </source>
</evidence>
<dbReference type="InterPro" id="IPR013783">
    <property type="entry name" value="Ig-like_fold"/>
</dbReference>
<dbReference type="Pfam" id="PF13927">
    <property type="entry name" value="Ig_3"/>
    <property type="match status" value="1"/>
</dbReference>
<dbReference type="Pfam" id="PF00560">
    <property type="entry name" value="LRR_1"/>
    <property type="match status" value="1"/>
</dbReference>
<protein>
    <submittedName>
        <fullName evidence="8">Leucine-rich repeats and immunoglobulin-like domains 3</fullName>
    </submittedName>
</protein>
<dbReference type="InterPro" id="IPR007110">
    <property type="entry name" value="Ig-like_dom"/>
</dbReference>
<dbReference type="PROSITE" id="PS51450">
    <property type="entry name" value="LRR"/>
    <property type="match status" value="3"/>
</dbReference>
<accession>A0A674DPI7</accession>
<dbReference type="SMART" id="SM00408">
    <property type="entry name" value="IGc2"/>
    <property type="match status" value="3"/>
</dbReference>
<feature type="domain" description="Ig-like" evidence="7">
    <location>
        <begin position="425"/>
        <end position="530"/>
    </location>
</feature>
<keyword evidence="4" id="KW-1015">Disulfide bond</keyword>
<proteinExistence type="predicted"/>
<evidence type="ECO:0000256" key="6">
    <source>
        <dbReference type="SAM" id="Phobius"/>
    </source>
</evidence>
<evidence type="ECO:0000259" key="7">
    <source>
        <dbReference type="PROSITE" id="PS50835"/>
    </source>
</evidence>
<keyword evidence="6" id="KW-0472">Membrane</keyword>
<dbReference type="InterPro" id="IPR003591">
    <property type="entry name" value="Leu-rich_rpt_typical-subtyp"/>
</dbReference>
<dbReference type="InterPro" id="IPR000483">
    <property type="entry name" value="Cys-rich_flank_reg_C"/>
</dbReference>
<evidence type="ECO:0000256" key="3">
    <source>
        <dbReference type="ARBA" id="ARBA00022737"/>
    </source>
</evidence>
<keyword evidence="1" id="KW-0433">Leucine-rich repeat</keyword>
<dbReference type="InterPro" id="IPR050467">
    <property type="entry name" value="LRFN"/>
</dbReference>
<dbReference type="PANTHER" id="PTHR45842">
    <property type="entry name" value="SYNAPTIC ADHESION-LIKE MOLECULE SALM"/>
    <property type="match status" value="1"/>
</dbReference>
<dbReference type="GeneTree" id="ENSGT00940000157098"/>
<dbReference type="Pfam" id="PF07679">
    <property type="entry name" value="I-set"/>
    <property type="match status" value="2"/>
</dbReference>
<dbReference type="SMART" id="SM00409">
    <property type="entry name" value="IG"/>
    <property type="match status" value="3"/>
</dbReference>
<evidence type="ECO:0000313" key="8">
    <source>
        <dbReference type="Ensembl" id="ENSSTUP00000097454.1"/>
    </source>
</evidence>
<dbReference type="SMART" id="SM00365">
    <property type="entry name" value="LRR_SD22"/>
    <property type="match status" value="6"/>
</dbReference>
<dbReference type="AlphaFoldDB" id="A0A674DPI7"/>
<dbReference type="InterPro" id="IPR036179">
    <property type="entry name" value="Ig-like_dom_sf"/>
</dbReference>
<feature type="transmembrane region" description="Helical" evidence="6">
    <location>
        <begin position="742"/>
        <end position="765"/>
    </location>
</feature>
<gene>
    <name evidence="8" type="primary">LRIG3</name>
    <name evidence="8" type="synonym">LOC115180637</name>
</gene>
<dbReference type="InterPro" id="IPR003599">
    <property type="entry name" value="Ig_sub"/>
</dbReference>
<reference evidence="8" key="1">
    <citation type="submission" date="2025-08" db="UniProtKB">
        <authorList>
            <consortium name="Ensembl"/>
        </authorList>
    </citation>
    <scope>IDENTIFICATION</scope>
</reference>